<name>A0ABQ7ED95_BRACR</name>
<feature type="chain" id="PRO_5045749155" evidence="1">
    <location>
        <begin position="19"/>
        <end position="89"/>
    </location>
</feature>
<keyword evidence="3" id="KW-1185">Reference proteome</keyword>
<evidence type="ECO:0000313" key="3">
    <source>
        <dbReference type="Proteomes" id="UP000266723"/>
    </source>
</evidence>
<dbReference type="Proteomes" id="UP000266723">
    <property type="component" value="Unassembled WGS sequence"/>
</dbReference>
<comment type="caution">
    <text evidence="2">The sequence shown here is derived from an EMBL/GenBank/DDBJ whole genome shotgun (WGS) entry which is preliminary data.</text>
</comment>
<evidence type="ECO:0000256" key="1">
    <source>
        <dbReference type="SAM" id="SignalP"/>
    </source>
</evidence>
<protein>
    <submittedName>
        <fullName evidence="2">Uncharacterized protein</fullName>
    </submittedName>
</protein>
<gene>
    <name evidence="2" type="ORF">DY000_02027726</name>
</gene>
<accession>A0ABQ7ED95</accession>
<proteinExistence type="predicted"/>
<reference evidence="2 3" key="1">
    <citation type="journal article" date="2020" name="BMC Genomics">
        <title>Intraspecific diversification of the crop wild relative Brassica cretica Lam. using demographic model selection.</title>
        <authorList>
            <person name="Kioukis A."/>
            <person name="Michalopoulou V.A."/>
            <person name="Briers L."/>
            <person name="Pirintsos S."/>
            <person name="Studholme D.J."/>
            <person name="Pavlidis P."/>
            <person name="Sarris P.F."/>
        </authorList>
    </citation>
    <scope>NUCLEOTIDE SEQUENCE [LARGE SCALE GENOMIC DNA]</scope>
    <source>
        <strain evidence="3">cv. PFS-1207/04</strain>
    </source>
</reference>
<organism evidence="2 3">
    <name type="scientific">Brassica cretica</name>
    <name type="common">Mustard</name>
    <dbReference type="NCBI Taxonomy" id="69181"/>
    <lineage>
        <taxon>Eukaryota</taxon>
        <taxon>Viridiplantae</taxon>
        <taxon>Streptophyta</taxon>
        <taxon>Embryophyta</taxon>
        <taxon>Tracheophyta</taxon>
        <taxon>Spermatophyta</taxon>
        <taxon>Magnoliopsida</taxon>
        <taxon>eudicotyledons</taxon>
        <taxon>Gunneridae</taxon>
        <taxon>Pentapetalae</taxon>
        <taxon>rosids</taxon>
        <taxon>malvids</taxon>
        <taxon>Brassicales</taxon>
        <taxon>Brassicaceae</taxon>
        <taxon>Brassiceae</taxon>
        <taxon>Brassica</taxon>
    </lineage>
</organism>
<feature type="signal peptide" evidence="1">
    <location>
        <begin position="1"/>
        <end position="18"/>
    </location>
</feature>
<sequence>MSVVSLVTLHVNAVTVVAQEGVAAGAEVAVLDTGEVQATDAGVTAFVQDLLLLQGAAALHLLLLVVAATVDHHLRTEGVRNCLILMEMD</sequence>
<evidence type="ECO:0000313" key="2">
    <source>
        <dbReference type="EMBL" id="KAF3595017.1"/>
    </source>
</evidence>
<dbReference type="EMBL" id="QGKV02000299">
    <property type="protein sequence ID" value="KAF3595017.1"/>
    <property type="molecule type" value="Genomic_DNA"/>
</dbReference>
<keyword evidence="1" id="KW-0732">Signal</keyword>